<dbReference type="PaxDb" id="39947-A0A0P0X8V3"/>
<reference evidence="2 3" key="3">
    <citation type="journal article" date="2013" name="Rice">
        <title>Improvement of the Oryza sativa Nipponbare reference genome using next generation sequence and optical map data.</title>
        <authorList>
            <person name="Kawahara Y."/>
            <person name="de la Bastide M."/>
            <person name="Hamilton J.P."/>
            <person name="Kanamori H."/>
            <person name="McCombie W.R."/>
            <person name="Ouyang S."/>
            <person name="Schwartz D.C."/>
            <person name="Tanaka T."/>
            <person name="Wu J."/>
            <person name="Zhou S."/>
            <person name="Childs K.L."/>
            <person name="Davidson R.M."/>
            <person name="Lin H."/>
            <person name="Quesada-Ocampo L."/>
            <person name="Vaillancourt B."/>
            <person name="Sakai H."/>
            <person name="Lee S.S."/>
            <person name="Kim J."/>
            <person name="Numa H."/>
            <person name="Itoh T."/>
            <person name="Buell C.R."/>
            <person name="Matsumoto T."/>
        </authorList>
    </citation>
    <scope>NUCLEOTIDE SEQUENCE [LARGE SCALE GENOMIC DNA]</scope>
    <source>
        <strain evidence="3">cv. Nipponbare</strain>
    </source>
</reference>
<dbReference type="Proteomes" id="UP000059680">
    <property type="component" value="Chromosome 7"/>
</dbReference>
<sequence length="41" mass="4175">PARCSGGHSTGSNDEGSGGHPATSPPSSSWVSLAREHRTWA</sequence>
<reference evidence="3" key="1">
    <citation type="journal article" date="2005" name="Nature">
        <title>The map-based sequence of the rice genome.</title>
        <authorList>
            <consortium name="International rice genome sequencing project (IRGSP)"/>
            <person name="Matsumoto T."/>
            <person name="Wu J."/>
            <person name="Kanamori H."/>
            <person name="Katayose Y."/>
            <person name="Fujisawa M."/>
            <person name="Namiki N."/>
            <person name="Mizuno H."/>
            <person name="Yamamoto K."/>
            <person name="Antonio B.A."/>
            <person name="Baba T."/>
            <person name="Sakata K."/>
            <person name="Nagamura Y."/>
            <person name="Aoki H."/>
            <person name="Arikawa K."/>
            <person name="Arita K."/>
            <person name="Bito T."/>
            <person name="Chiden Y."/>
            <person name="Fujitsuka N."/>
            <person name="Fukunaka R."/>
            <person name="Hamada M."/>
            <person name="Harada C."/>
            <person name="Hayashi A."/>
            <person name="Hijishita S."/>
            <person name="Honda M."/>
            <person name="Hosokawa S."/>
            <person name="Ichikawa Y."/>
            <person name="Idonuma A."/>
            <person name="Iijima M."/>
            <person name="Ikeda M."/>
            <person name="Ikeno M."/>
            <person name="Ito K."/>
            <person name="Ito S."/>
            <person name="Ito T."/>
            <person name="Ito Y."/>
            <person name="Ito Y."/>
            <person name="Iwabuchi A."/>
            <person name="Kamiya K."/>
            <person name="Karasawa W."/>
            <person name="Kurita K."/>
            <person name="Katagiri S."/>
            <person name="Kikuta A."/>
            <person name="Kobayashi H."/>
            <person name="Kobayashi N."/>
            <person name="Machita K."/>
            <person name="Maehara T."/>
            <person name="Masukawa M."/>
            <person name="Mizubayashi T."/>
            <person name="Mukai Y."/>
            <person name="Nagasaki H."/>
            <person name="Nagata Y."/>
            <person name="Naito S."/>
            <person name="Nakashima M."/>
            <person name="Nakama Y."/>
            <person name="Nakamichi Y."/>
            <person name="Nakamura M."/>
            <person name="Meguro A."/>
            <person name="Negishi M."/>
            <person name="Ohta I."/>
            <person name="Ohta T."/>
            <person name="Okamoto M."/>
            <person name="Ono N."/>
            <person name="Saji S."/>
            <person name="Sakaguchi M."/>
            <person name="Sakai K."/>
            <person name="Shibata M."/>
            <person name="Shimokawa T."/>
            <person name="Song J."/>
            <person name="Takazaki Y."/>
            <person name="Terasawa K."/>
            <person name="Tsugane M."/>
            <person name="Tsuji K."/>
            <person name="Ueda S."/>
            <person name="Waki K."/>
            <person name="Yamagata H."/>
            <person name="Yamamoto M."/>
            <person name="Yamamoto S."/>
            <person name="Yamane H."/>
            <person name="Yoshiki S."/>
            <person name="Yoshihara R."/>
            <person name="Yukawa K."/>
            <person name="Zhong H."/>
            <person name="Yano M."/>
            <person name="Yuan Q."/>
            <person name="Ouyang S."/>
            <person name="Liu J."/>
            <person name="Jones K.M."/>
            <person name="Gansberger K."/>
            <person name="Moffat K."/>
            <person name="Hill J."/>
            <person name="Bera J."/>
            <person name="Fadrosh D."/>
            <person name="Jin S."/>
            <person name="Johri S."/>
            <person name="Kim M."/>
            <person name="Overton L."/>
            <person name="Reardon M."/>
            <person name="Tsitrin T."/>
            <person name="Vuong H."/>
            <person name="Weaver B."/>
            <person name="Ciecko A."/>
            <person name="Tallon L."/>
            <person name="Jackson J."/>
            <person name="Pai G."/>
            <person name="Aken S.V."/>
            <person name="Utterback T."/>
            <person name="Reidmuller S."/>
            <person name="Feldblyum T."/>
            <person name="Hsiao J."/>
            <person name="Zismann V."/>
            <person name="Iobst S."/>
            <person name="de Vazeille A.R."/>
            <person name="Buell C.R."/>
            <person name="Ying K."/>
            <person name="Li Y."/>
            <person name="Lu T."/>
            <person name="Huang Y."/>
            <person name="Zhao Q."/>
            <person name="Feng Q."/>
            <person name="Zhang L."/>
            <person name="Zhu J."/>
            <person name="Weng Q."/>
            <person name="Mu J."/>
            <person name="Lu Y."/>
            <person name="Fan D."/>
            <person name="Liu Y."/>
            <person name="Guan J."/>
            <person name="Zhang Y."/>
            <person name="Yu S."/>
            <person name="Liu X."/>
            <person name="Zhang Y."/>
            <person name="Hong G."/>
            <person name="Han B."/>
            <person name="Choisne N."/>
            <person name="Demange N."/>
            <person name="Orjeda G."/>
            <person name="Samain S."/>
            <person name="Cattolico L."/>
            <person name="Pelletier E."/>
            <person name="Couloux A."/>
            <person name="Segurens B."/>
            <person name="Wincker P."/>
            <person name="D'Hont A."/>
            <person name="Scarpelli C."/>
            <person name="Weissenbach J."/>
            <person name="Salanoubat M."/>
            <person name="Quetier F."/>
            <person name="Yu Y."/>
            <person name="Kim H.R."/>
            <person name="Rambo T."/>
            <person name="Currie J."/>
            <person name="Collura K."/>
            <person name="Luo M."/>
            <person name="Yang T."/>
            <person name="Ammiraju J.S.S."/>
            <person name="Engler F."/>
            <person name="Soderlund C."/>
            <person name="Wing R.A."/>
            <person name="Palmer L.E."/>
            <person name="de la Bastide M."/>
            <person name="Spiegel L."/>
            <person name="Nascimento L."/>
            <person name="Zutavern T."/>
            <person name="O'Shaughnessy A."/>
            <person name="Dike S."/>
            <person name="Dedhia N."/>
            <person name="Preston R."/>
            <person name="Balija V."/>
            <person name="McCombie W.R."/>
            <person name="Chow T."/>
            <person name="Chen H."/>
            <person name="Chung M."/>
            <person name="Chen C."/>
            <person name="Shaw J."/>
            <person name="Wu H."/>
            <person name="Hsiao K."/>
            <person name="Chao Y."/>
            <person name="Chu M."/>
            <person name="Cheng C."/>
            <person name="Hour A."/>
            <person name="Lee P."/>
            <person name="Lin S."/>
            <person name="Lin Y."/>
            <person name="Liou J."/>
            <person name="Liu S."/>
            <person name="Hsing Y."/>
            <person name="Raghuvanshi S."/>
            <person name="Mohanty A."/>
            <person name="Bharti A.K."/>
            <person name="Gaur A."/>
            <person name="Gupta V."/>
            <person name="Kumar D."/>
            <person name="Ravi V."/>
            <person name="Vij S."/>
            <person name="Kapur A."/>
            <person name="Khurana P."/>
            <person name="Khurana P."/>
            <person name="Khurana J.P."/>
            <person name="Tyagi A.K."/>
            <person name="Gaikwad K."/>
            <person name="Singh A."/>
            <person name="Dalal V."/>
            <person name="Srivastava S."/>
            <person name="Dixit A."/>
            <person name="Pal A.K."/>
            <person name="Ghazi I.A."/>
            <person name="Yadav M."/>
            <person name="Pandit A."/>
            <person name="Bhargava A."/>
            <person name="Sureshbabu K."/>
            <person name="Batra K."/>
            <person name="Sharma T.R."/>
            <person name="Mohapatra T."/>
            <person name="Singh N.K."/>
            <person name="Messing J."/>
            <person name="Nelson A.B."/>
            <person name="Fuks G."/>
            <person name="Kavchok S."/>
            <person name="Keizer G."/>
            <person name="Linton E."/>
            <person name="Llaca V."/>
            <person name="Song R."/>
            <person name="Tanyolac B."/>
            <person name="Young S."/>
            <person name="Ho-Il K."/>
            <person name="Hahn J.H."/>
            <person name="Sangsakoo G."/>
            <person name="Vanavichit A."/>
            <person name="de Mattos Luiz.A.T."/>
            <person name="Zimmer P.D."/>
            <person name="Malone G."/>
            <person name="Dellagostin O."/>
            <person name="de Oliveira A.C."/>
            <person name="Bevan M."/>
            <person name="Bancroft I."/>
            <person name="Minx P."/>
            <person name="Cordum H."/>
            <person name="Wilson R."/>
            <person name="Cheng Z."/>
            <person name="Jin W."/>
            <person name="Jiang J."/>
            <person name="Leong S.A."/>
            <person name="Iwama H."/>
            <person name="Gojobori T."/>
            <person name="Itoh T."/>
            <person name="Niimura Y."/>
            <person name="Fujii Y."/>
            <person name="Habara T."/>
            <person name="Sakai H."/>
            <person name="Sato Y."/>
            <person name="Wilson G."/>
            <person name="Kumar K."/>
            <person name="McCouch S."/>
            <person name="Juretic N."/>
            <person name="Hoen D."/>
            <person name="Wright S."/>
            <person name="Bruskiewich R."/>
            <person name="Bureau T."/>
            <person name="Miyao A."/>
            <person name="Hirochika H."/>
            <person name="Nishikawa T."/>
            <person name="Kadowaki K."/>
            <person name="Sugiura M."/>
            <person name="Burr B."/>
            <person name="Sasaki T."/>
        </authorList>
    </citation>
    <scope>NUCLEOTIDE SEQUENCE [LARGE SCALE GENOMIC DNA]</scope>
    <source>
        <strain evidence="3">cv. Nipponbare</strain>
    </source>
</reference>
<dbReference type="EMBL" id="AP014963">
    <property type="protein sequence ID" value="BAT02701.1"/>
    <property type="molecule type" value="Genomic_DNA"/>
</dbReference>
<evidence type="ECO:0000256" key="1">
    <source>
        <dbReference type="SAM" id="MobiDB-lite"/>
    </source>
</evidence>
<evidence type="ECO:0000313" key="3">
    <source>
        <dbReference type="Proteomes" id="UP000059680"/>
    </source>
</evidence>
<keyword evidence="3" id="KW-1185">Reference proteome</keyword>
<dbReference type="Gramene" id="Os07t0621400-01">
    <property type="protein sequence ID" value="Os07t0621400-01"/>
    <property type="gene ID" value="Os07g0621400"/>
</dbReference>
<feature type="region of interest" description="Disordered" evidence="1">
    <location>
        <begin position="1"/>
        <end position="41"/>
    </location>
</feature>
<reference evidence="2 3" key="2">
    <citation type="journal article" date="2013" name="Plant Cell Physiol.">
        <title>Rice Annotation Project Database (RAP-DB): an integrative and interactive database for rice genomics.</title>
        <authorList>
            <person name="Sakai H."/>
            <person name="Lee S.S."/>
            <person name="Tanaka T."/>
            <person name="Numa H."/>
            <person name="Kim J."/>
            <person name="Kawahara Y."/>
            <person name="Wakimoto H."/>
            <person name="Yang C.C."/>
            <person name="Iwamoto M."/>
            <person name="Abe T."/>
            <person name="Yamada Y."/>
            <person name="Muto A."/>
            <person name="Inokuchi H."/>
            <person name="Ikemura T."/>
            <person name="Matsumoto T."/>
            <person name="Sasaki T."/>
            <person name="Itoh T."/>
        </authorList>
    </citation>
    <scope>NUCLEOTIDE SEQUENCE [LARGE SCALE GENOMIC DNA]</scope>
    <source>
        <strain evidence="3">cv. Nipponbare</strain>
    </source>
</reference>
<proteinExistence type="predicted"/>
<name>A0A0P0X8V3_ORYSJ</name>
<organism evidence="2 3">
    <name type="scientific">Oryza sativa subsp. japonica</name>
    <name type="common">Rice</name>
    <dbReference type="NCBI Taxonomy" id="39947"/>
    <lineage>
        <taxon>Eukaryota</taxon>
        <taxon>Viridiplantae</taxon>
        <taxon>Streptophyta</taxon>
        <taxon>Embryophyta</taxon>
        <taxon>Tracheophyta</taxon>
        <taxon>Spermatophyta</taxon>
        <taxon>Magnoliopsida</taxon>
        <taxon>Liliopsida</taxon>
        <taxon>Poales</taxon>
        <taxon>Poaceae</taxon>
        <taxon>BOP clade</taxon>
        <taxon>Oryzoideae</taxon>
        <taxon>Oryzeae</taxon>
        <taxon>Oryzinae</taxon>
        <taxon>Oryza</taxon>
        <taxon>Oryza sativa</taxon>
    </lineage>
</organism>
<dbReference type="InParanoid" id="A0A0P0X8V3"/>
<evidence type="ECO:0000313" key="2">
    <source>
        <dbReference type="EMBL" id="BAT02701.1"/>
    </source>
</evidence>
<dbReference type="SMR" id="A0A0P0X8V3"/>
<feature type="non-terminal residue" evidence="2">
    <location>
        <position position="41"/>
    </location>
</feature>
<accession>A0A0P0X8V3</accession>
<protein>
    <submittedName>
        <fullName evidence="2">Os07g0621400 protein</fullName>
    </submittedName>
</protein>
<dbReference type="AlphaFoldDB" id="A0A0P0X8V3"/>
<gene>
    <name evidence="2" type="ordered locus">Os07g0621400</name>
    <name evidence="2" type="ORF">OSNPB_070621400</name>
</gene>